<gene>
    <name evidence="1" type="ORF">HHS34_001480</name>
</gene>
<reference evidence="1 2" key="1">
    <citation type="journal article" date="2021" name="ISME J.">
        <title>Genomic evolution of the class Acidithiobacillia: deep-branching Proteobacteria living in extreme acidic conditions.</title>
        <authorList>
            <person name="Moya-Beltran A."/>
            <person name="Beard S."/>
            <person name="Rojas-Villalobos C."/>
            <person name="Issotta F."/>
            <person name="Gallardo Y."/>
            <person name="Ulloa R."/>
            <person name="Giaveno A."/>
            <person name="Degli Esposti M."/>
            <person name="Johnson D.B."/>
            <person name="Quatrini R."/>
        </authorList>
    </citation>
    <scope>NUCLEOTIDE SEQUENCE [LARGE SCALE GENOMIC DNA]</scope>
    <source>
        <strain evidence="1 2">GG1-14</strain>
    </source>
</reference>
<proteinExistence type="predicted"/>
<accession>A0ACD5HG27</accession>
<name>A0ACD5HG27_9PROT</name>
<dbReference type="Proteomes" id="UP001195965">
    <property type="component" value="Chromosome"/>
</dbReference>
<dbReference type="EMBL" id="CP127526">
    <property type="protein sequence ID" value="XRI73890.1"/>
    <property type="molecule type" value="Genomic_DNA"/>
</dbReference>
<keyword evidence="2" id="KW-1185">Reference proteome</keyword>
<sequence>MPVTSLVCQSQDPLPANAKTELLVRQGHIVAMLLADARITLRPEILRRAAIREVLQREWLLSVFLFGPVLGVVLVNMIFGMPVFLWWTALGVLIFSCLIMGILIRNDLRKLQRWVQELHTTAP</sequence>
<protein>
    <submittedName>
        <fullName evidence="1">Uncharacterized protein</fullName>
    </submittedName>
</protein>
<organism evidence="1 2">
    <name type="scientific">Acidithiobacillus montserratensis</name>
    <dbReference type="NCBI Taxonomy" id="2729135"/>
    <lineage>
        <taxon>Bacteria</taxon>
        <taxon>Pseudomonadati</taxon>
        <taxon>Pseudomonadota</taxon>
        <taxon>Acidithiobacillia</taxon>
        <taxon>Acidithiobacillales</taxon>
        <taxon>Acidithiobacillaceae</taxon>
        <taxon>Acidithiobacillus</taxon>
    </lineage>
</organism>
<evidence type="ECO:0000313" key="1">
    <source>
        <dbReference type="EMBL" id="XRI73890.1"/>
    </source>
</evidence>
<evidence type="ECO:0000313" key="2">
    <source>
        <dbReference type="Proteomes" id="UP001195965"/>
    </source>
</evidence>